<proteinExistence type="predicted"/>
<dbReference type="STRING" id="1319815.HMPREF0202_00781"/>
<protein>
    <recommendedName>
        <fullName evidence="1">Cyclic nucleotide-binding domain-containing protein</fullName>
    </recommendedName>
</protein>
<dbReference type="Gene3D" id="2.60.120.10">
    <property type="entry name" value="Jelly Rolls"/>
    <property type="match status" value="1"/>
</dbReference>
<evidence type="ECO:0000259" key="1">
    <source>
        <dbReference type="PROSITE" id="PS50042"/>
    </source>
</evidence>
<dbReference type="EMBL" id="AXZF01000029">
    <property type="protein sequence ID" value="ERT69272.1"/>
    <property type="molecule type" value="Genomic_DNA"/>
</dbReference>
<dbReference type="InterPro" id="IPR018490">
    <property type="entry name" value="cNMP-bd_dom_sf"/>
</dbReference>
<sequence length="202" mass="23654">MKKIEQYINFYNLDDILIKEVHEKLLIKHYKKGEYILEAHKGTNSIYFIVEGTVEVSCILDNGNQICLNILRPLEIFGDIEYINKEEVLFDVVAKSDVAVILLPFQLAKDYLEDNINFWRFLAIEGNKKLLNTNRAIFYKSTLKAKDIFIKYLEDNGGEITFKSLDELSGRLNISYRNLTRIIKFYINKGTIVKDRNFIKIL</sequence>
<dbReference type="InterPro" id="IPR014710">
    <property type="entry name" value="RmlC-like_jellyroll"/>
</dbReference>
<feature type="domain" description="Cyclic nucleotide-binding" evidence="1">
    <location>
        <begin position="9"/>
        <end position="103"/>
    </location>
</feature>
<comment type="caution">
    <text evidence="2">The sequence shown here is derived from an EMBL/GenBank/DDBJ whole genome shotgun (WGS) entry which is preliminary data.</text>
</comment>
<name>U7VC36_9FUSO</name>
<dbReference type="SUPFAM" id="SSF51206">
    <property type="entry name" value="cAMP-binding domain-like"/>
    <property type="match status" value="1"/>
</dbReference>
<dbReference type="RefSeq" id="WP_023050326.1">
    <property type="nucleotide sequence ID" value="NZ_CP173062.2"/>
</dbReference>
<dbReference type="SMART" id="SM00100">
    <property type="entry name" value="cNMP"/>
    <property type="match status" value="1"/>
</dbReference>
<gene>
    <name evidence="2" type="ORF">HMPREF0202_00781</name>
</gene>
<reference evidence="2 3" key="1">
    <citation type="submission" date="2013-08" db="EMBL/GenBank/DDBJ databases">
        <authorList>
            <person name="Weinstock G."/>
            <person name="Sodergren E."/>
            <person name="Wylie T."/>
            <person name="Fulton L."/>
            <person name="Fulton R."/>
            <person name="Fronick C."/>
            <person name="O'Laughlin M."/>
            <person name="Godfrey J."/>
            <person name="Miner T."/>
            <person name="Herter B."/>
            <person name="Appelbaum E."/>
            <person name="Cordes M."/>
            <person name="Lek S."/>
            <person name="Wollam A."/>
            <person name="Pepin K.H."/>
            <person name="Palsikar V.B."/>
            <person name="Mitreva M."/>
            <person name="Wilson R.K."/>
        </authorList>
    </citation>
    <scope>NUCLEOTIDE SEQUENCE [LARGE SCALE GENOMIC DNA]</scope>
    <source>
        <strain evidence="2 3">ATCC BAA-474</strain>
    </source>
</reference>
<accession>U7VC36</accession>
<dbReference type="Proteomes" id="UP000017081">
    <property type="component" value="Unassembled WGS sequence"/>
</dbReference>
<evidence type="ECO:0000313" key="3">
    <source>
        <dbReference type="Proteomes" id="UP000017081"/>
    </source>
</evidence>
<dbReference type="HOGENOM" id="CLU_075053_11_0_0"/>
<dbReference type="Pfam" id="PF00027">
    <property type="entry name" value="cNMP_binding"/>
    <property type="match status" value="1"/>
</dbReference>
<evidence type="ECO:0000313" key="2">
    <source>
        <dbReference type="EMBL" id="ERT69272.1"/>
    </source>
</evidence>
<dbReference type="AlphaFoldDB" id="U7VC36"/>
<dbReference type="CDD" id="cd00038">
    <property type="entry name" value="CAP_ED"/>
    <property type="match status" value="1"/>
</dbReference>
<dbReference type="eggNOG" id="COG0664">
    <property type="taxonomic scope" value="Bacteria"/>
</dbReference>
<organism evidence="2 3">
    <name type="scientific">Cetobacterium somerae ATCC BAA-474</name>
    <dbReference type="NCBI Taxonomy" id="1319815"/>
    <lineage>
        <taxon>Bacteria</taxon>
        <taxon>Fusobacteriati</taxon>
        <taxon>Fusobacteriota</taxon>
        <taxon>Fusobacteriia</taxon>
        <taxon>Fusobacteriales</taxon>
        <taxon>Fusobacteriaceae</taxon>
        <taxon>Cetobacterium</taxon>
    </lineage>
</organism>
<dbReference type="InterPro" id="IPR000595">
    <property type="entry name" value="cNMP-bd_dom"/>
</dbReference>
<keyword evidence="3" id="KW-1185">Reference proteome</keyword>
<dbReference type="PROSITE" id="PS50042">
    <property type="entry name" value="CNMP_BINDING_3"/>
    <property type="match status" value="1"/>
</dbReference>